<protein>
    <submittedName>
        <fullName evidence="4">Uncharacterized protein LOC105423076</fullName>
    </submittedName>
</protein>
<dbReference type="GeneID" id="105423076"/>
<evidence type="ECO:0000256" key="2">
    <source>
        <dbReference type="SAM" id="SignalP"/>
    </source>
</evidence>
<keyword evidence="2" id="KW-0732">Signal</keyword>
<keyword evidence="1" id="KW-0472">Membrane</keyword>
<keyword evidence="3" id="KW-1185">Reference proteome</keyword>
<dbReference type="KEGG" id="pbar:105423076"/>
<evidence type="ECO:0000256" key="1">
    <source>
        <dbReference type="SAM" id="Phobius"/>
    </source>
</evidence>
<dbReference type="AlphaFoldDB" id="A0A6I9VT55"/>
<gene>
    <name evidence="4" type="primary">LOC105423076</name>
</gene>
<organism evidence="3 4">
    <name type="scientific">Pogonomyrmex barbatus</name>
    <name type="common">red harvester ant</name>
    <dbReference type="NCBI Taxonomy" id="144034"/>
    <lineage>
        <taxon>Eukaryota</taxon>
        <taxon>Metazoa</taxon>
        <taxon>Ecdysozoa</taxon>
        <taxon>Arthropoda</taxon>
        <taxon>Hexapoda</taxon>
        <taxon>Insecta</taxon>
        <taxon>Pterygota</taxon>
        <taxon>Neoptera</taxon>
        <taxon>Endopterygota</taxon>
        <taxon>Hymenoptera</taxon>
        <taxon>Apocrita</taxon>
        <taxon>Aculeata</taxon>
        <taxon>Formicoidea</taxon>
        <taxon>Formicidae</taxon>
        <taxon>Myrmicinae</taxon>
        <taxon>Pogonomyrmex</taxon>
    </lineage>
</organism>
<feature type="chain" id="PRO_5026839176" evidence="2">
    <location>
        <begin position="23"/>
        <end position="402"/>
    </location>
</feature>
<keyword evidence="1" id="KW-1133">Transmembrane helix</keyword>
<evidence type="ECO:0000313" key="3">
    <source>
        <dbReference type="Proteomes" id="UP000504615"/>
    </source>
</evidence>
<dbReference type="OrthoDB" id="8195614at2759"/>
<proteinExistence type="predicted"/>
<feature type="signal peptide" evidence="2">
    <location>
        <begin position="1"/>
        <end position="22"/>
    </location>
</feature>
<reference evidence="4" key="1">
    <citation type="submission" date="2025-08" db="UniProtKB">
        <authorList>
            <consortium name="RefSeq"/>
        </authorList>
    </citation>
    <scope>IDENTIFICATION</scope>
</reference>
<keyword evidence="1" id="KW-0812">Transmembrane</keyword>
<feature type="transmembrane region" description="Helical" evidence="1">
    <location>
        <begin position="294"/>
        <end position="314"/>
    </location>
</feature>
<accession>A0A6I9VT55</accession>
<sequence length="402" mass="46312">MRMNPVYLSALIFCMILVLVAANLDLGPIITIAQCRSTCLRHHMDKDVCVNDESDIQSDCDEDQGCETAYKFYITRENNTEEEKYDPTKLPAPEENGIIDMNEYDIAVLMQKNLQGIWEKKHYYYVKQQFEMIPGGWVIIVADDGVVKQYSWEKWRPKLESLKTGGPLYQAHITWQDWRTQLKNQCEKVTSNYFKTVLKRRMTKEKQSKPSFVVTWQQETGDGIMGNQVTDSESAQISLPRGKYLVRIATNNGPGSYPIVVDTKIYESPKKSNDKQSYVQNCPQDVIVFNKVDVNVMIISFSITTILGYCFLGYKYGKYRRMKKKQIKRLDECLTGIEKLTKAQNYTELQMKEVKLDMPFLCPNCSHSLTNLKSKLFDTSIDEDVKETDANANTQNANANMI</sequence>
<dbReference type="RefSeq" id="XP_011631026.1">
    <property type="nucleotide sequence ID" value="XM_011632724.1"/>
</dbReference>
<dbReference type="Proteomes" id="UP000504615">
    <property type="component" value="Unplaced"/>
</dbReference>
<evidence type="ECO:0000313" key="4">
    <source>
        <dbReference type="RefSeq" id="XP_011631026.1"/>
    </source>
</evidence>
<name>A0A6I9VT55_9HYME</name>